<dbReference type="PANTHER" id="PTHR33908:SF11">
    <property type="entry name" value="MEMBRANE PROTEIN"/>
    <property type="match status" value="1"/>
</dbReference>
<feature type="transmembrane region" description="Helical" evidence="8">
    <location>
        <begin position="263"/>
        <end position="281"/>
    </location>
</feature>
<feature type="transmembrane region" description="Helical" evidence="8">
    <location>
        <begin position="293"/>
        <end position="310"/>
    </location>
</feature>
<sequence length="490" mass="53696">MSSLPQTEPIRKWRRADVAACIVLLLAVIAVRAPWIGNANADVDEQLYSLIGNAMLDGKLPFVDLWDRKPVGLFALFALAHAVGGPAAASYQVLAGLFTLAGAVMIYVLSRALVDRVAASGAGLLYVVLMSTYGSHSGQSEAFYVPMMLAMALLVRDPAHPRAFRRALAAMLIGGLALQVKYTVVPQCIFFGMWALWGQYKRGAPVSKLWRSGIAFAALGLLPTIAVGAFYTGIGHFDTFLFANFTSFFDRLPSPGGRLNIDHTAFVSPLVVLIVLGGYAAIRFSPPRERQTYIFMLFWLVASLATVFLPSTVYRYYYAALVPNAVLVALPLIDCRTKARWIPLAIVVAGAAATLSLPQQYAQSQEQSATLNRLSRAITPNVDNKTECLWVFDGPTSLYTLSGSCLPTRYIYPDHLNNALERNALGVEQTDEVARILANRPPIIVTADTKFTIQNEDAGQLVERAVTDHYRELTNGVLHGRTIRVWKRID</sequence>
<dbReference type="InterPro" id="IPR038731">
    <property type="entry name" value="RgtA/B/C-like"/>
</dbReference>
<feature type="transmembrane region" description="Helical" evidence="8">
    <location>
        <begin position="116"/>
        <end position="135"/>
    </location>
</feature>
<evidence type="ECO:0000313" key="11">
    <source>
        <dbReference type="Proteomes" id="UP001056619"/>
    </source>
</evidence>
<dbReference type="InterPro" id="IPR050297">
    <property type="entry name" value="LipidA_mod_glycosyltrf_83"/>
</dbReference>
<dbReference type="EC" id="2.4.-.-" evidence="10"/>
<dbReference type="RefSeq" id="WP_301642504.1">
    <property type="nucleotide sequence ID" value="NZ_CP098494.1"/>
</dbReference>
<dbReference type="Proteomes" id="UP001056619">
    <property type="component" value="Chromosome"/>
</dbReference>
<feature type="transmembrane region" description="Helical" evidence="8">
    <location>
        <begin position="171"/>
        <end position="197"/>
    </location>
</feature>
<keyword evidence="4 10" id="KW-0808">Transferase</keyword>
<keyword evidence="7 8" id="KW-0472">Membrane</keyword>
<keyword evidence="3 10" id="KW-0328">Glycosyltransferase</keyword>
<gene>
    <name evidence="10" type="ORF">NCF85_03190</name>
</gene>
<feature type="domain" description="Glycosyltransferase RgtA/B/C/D-like" evidence="9">
    <location>
        <begin position="69"/>
        <end position="223"/>
    </location>
</feature>
<evidence type="ECO:0000259" key="9">
    <source>
        <dbReference type="Pfam" id="PF13231"/>
    </source>
</evidence>
<accession>A0ABY4UCK7</accession>
<comment type="subcellular location">
    <subcellularLocation>
        <location evidence="1">Cell membrane</location>
        <topology evidence="1">Multi-pass membrane protein</topology>
    </subcellularLocation>
</comment>
<keyword evidence="6 8" id="KW-1133">Transmembrane helix</keyword>
<organism evidence="10 11">
    <name type="scientific">Qipengyuania citrea</name>
    <dbReference type="NCBI Taxonomy" id="225971"/>
    <lineage>
        <taxon>Bacteria</taxon>
        <taxon>Pseudomonadati</taxon>
        <taxon>Pseudomonadota</taxon>
        <taxon>Alphaproteobacteria</taxon>
        <taxon>Sphingomonadales</taxon>
        <taxon>Erythrobacteraceae</taxon>
        <taxon>Qipengyuania</taxon>
    </lineage>
</organism>
<evidence type="ECO:0000256" key="6">
    <source>
        <dbReference type="ARBA" id="ARBA00022989"/>
    </source>
</evidence>
<evidence type="ECO:0000256" key="4">
    <source>
        <dbReference type="ARBA" id="ARBA00022679"/>
    </source>
</evidence>
<evidence type="ECO:0000313" key="10">
    <source>
        <dbReference type="EMBL" id="USA62000.1"/>
    </source>
</evidence>
<evidence type="ECO:0000256" key="1">
    <source>
        <dbReference type="ARBA" id="ARBA00004651"/>
    </source>
</evidence>
<feature type="transmembrane region" description="Helical" evidence="8">
    <location>
        <begin position="209"/>
        <end position="231"/>
    </location>
</feature>
<keyword evidence="5 8" id="KW-0812">Transmembrane</keyword>
<evidence type="ECO:0000256" key="2">
    <source>
        <dbReference type="ARBA" id="ARBA00022475"/>
    </source>
</evidence>
<reference evidence="10 11" key="1">
    <citation type="submission" date="2022-06" db="EMBL/GenBank/DDBJ databases">
        <authorList>
            <person name="Liu G."/>
        </authorList>
    </citation>
    <scope>NUCLEOTIDE SEQUENCE [LARGE SCALE GENOMIC DNA]</scope>
    <source>
        <strain evidence="10 11">E4</strain>
    </source>
</reference>
<evidence type="ECO:0000256" key="8">
    <source>
        <dbReference type="SAM" id="Phobius"/>
    </source>
</evidence>
<dbReference type="EMBL" id="CP098494">
    <property type="protein sequence ID" value="USA62000.1"/>
    <property type="molecule type" value="Genomic_DNA"/>
</dbReference>
<keyword evidence="11" id="KW-1185">Reference proteome</keyword>
<proteinExistence type="predicted"/>
<feature type="transmembrane region" description="Helical" evidence="8">
    <location>
        <begin position="91"/>
        <end position="110"/>
    </location>
</feature>
<name>A0ABY4UCK7_9SPHN</name>
<evidence type="ECO:0000256" key="5">
    <source>
        <dbReference type="ARBA" id="ARBA00022692"/>
    </source>
</evidence>
<evidence type="ECO:0000256" key="7">
    <source>
        <dbReference type="ARBA" id="ARBA00023136"/>
    </source>
</evidence>
<evidence type="ECO:0000256" key="3">
    <source>
        <dbReference type="ARBA" id="ARBA00022676"/>
    </source>
</evidence>
<keyword evidence="2" id="KW-1003">Cell membrane</keyword>
<dbReference type="Pfam" id="PF13231">
    <property type="entry name" value="PMT_2"/>
    <property type="match status" value="1"/>
</dbReference>
<dbReference type="GO" id="GO:0016757">
    <property type="term" value="F:glycosyltransferase activity"/>
    <property type="evidence" value="ECO:0007669"/>
    <property type="project" value="UniProtKB-KW"/>
</dbReference>
<dbReference type="PANTHER" id="PTHR33908">
    <property type="entry name" value="MANNOSYLTRANSFERASE YKCB-RELATED"/>
    <property type="match status" value="1"/>
</dbReference>
<protein>
    <submittedName>
        <fullName evidence="10">Glycosyltransferase family 39 protein</fullName>
        <ecNumber evidence="10">2.4.-.-</ecNumber>
    </submittedName>
</protein>